<evidence type="ECO:0000256" key="3">
    <source>
        <dbReference type="ARBA" id="ARBA00022679"/>
    </source>
</evidence>
<evidence type="ECO:0000256" key="6">
    <source>
        <dbReference type="ARBA" id="ARBA00022989"/>
    </source>
</evidence>
<keyword evidence="2 10" id="KW-0444">Lipid biosynthesis</keyword>
<keyword evidence="13" id="KW-1185">Reference proteome</keyword>
<reference evidence="13" key="1">
    <citation type="submission" date="2012-12" db="EMBL/GenBank/DDBJ databases">
        <authorList>
            <person name="Hellsten U."/>
            <person name="Grimwood J."/>
            <person name="Chapman J.A."/>
            <person name="Shapiro H."/>
            <person name="Aerts A."/>
            <person name="Otillar R.P."/>
            <person name="Terry A.Y."/>
            <person name="Boore J.L."/>
            <person name="Simakov O."/>
            <person name="Marletaz F."/>
            <person name="Cho S.-J."/>
            <person name="Edsinger-Gonzales E."/>
            <person name="Havlak P."/>
            <person name="Kuo D.-H."/>
            <person name="Larsson T."/>
            <person name="Lv J."/>
            <person name="Arendt D."/>
            <person name="Savage R."/>
            <person name="Osoegawa K."/>
            <person name="de Jong P."/>
            <person name="Lindberg D.R."/>
            <person name="Seaver E.C."/>
            <person name="Weisblat D.A."/>
            <person name="Putnam N.H."/>
            <person name="Grigoriev I.V."/>
            <person name="Rokhsar D.S."/>
        </authorList>
    </citation>
    <scope>NUCLEOTIDE SEQUENCE</scope>
    <source>
        <strain evidence="13">I ESC-2004</strain>
    </source>
</reference>
<dbReference type="PANTHER" id="PTHR11157:SF126">
    <property type="entry name" value="ELONGATION OF VERY LONG CHAIN FATTY ACIDS PROTEIN"/>
    <property type="match status" value="1"/>
</dbReference>
<dbReference type="GO" id="GO:0042761">
    <property type="term" value="P:very long-chain fatty acid biosynthetic process"/>
    <property type="evidence" value="ECO:0007669"/>
    <property type="project" value="TreeGrafter"/>
</dbReference>
<reference evidence="11 13" key="2">
    <citation type="journal article" date="2013" name="Nature">
        <title>Insights into bilaterian evolution from three spiralian genomes.</title>
        <authorList>
            <person name="Simakov O."/>
            <person name="Marletaz F."/>
            <person name="Cho S.J."/>
            <person name="Edsinger-Gonzales E."/>
            <person name="Havlak P."/>
            <person name="Hellsten U."/>
            <person name="Kuo D.H."/>
            <person name="Larsson T."/>
            <person name="Lv J."/>
            <person name="Arendt D."/>
            <person name="Savage R."/>
            <person name="Osoegawa K."/>
            <person name="de Jong P."/>
            <person name="Grimwood J."/>
            <person name="Chapman J.A."/>
            <person name="Shapiro H."/>
            <person name="Aerts A."/>
            <person name="Otillar R.P."/>
            <person name="Terry A.Y."/>
            <person name="Boore J.L."/>
            <person name="Grigoriev I.V."/>
            <person name="Lindberg D.R."/>
            <person name="Seaver E.C."/>
            <person name="Weisblat D.A."/>
            <person name="Putnam N.H."/>
            <person name="Rokhsar D.S."/>
        </authorList>
    </citation>
    <scope>NUCLEOTIDE SEQUENCE</scope>
    <source>
        <strain evidence="11 13">I ESC-2004</strain>
    </source>
</reference>
<evidence type="ECO:0000256" key="4">
    <source>
        <dbReference type="ARBA" id="ARBA00022692"/>
    </source>
</evidence>
<dbReference type="OrthoDB" id="434092at2759"/>
<feature type="transmembrane region" description="Helical" evidence="10">
    <location>
        <begin position="6"/>
        <end position="27"/>
    </location>
</feature>
<dbReference type="STRING" id="283909.R7T8U9"/>
<comment type="catalytic activity">
    <reaction evidence="10">
        <text>a very-long-chain acyl-CoA + malonyl-CoA + H(+) = a very-long-chain 3-oxoacyl-CoA + CO2 + CoA</text>
        <dbReference type="Rhea" id="RHEA:32727"/>
        <dbReference type="ChEBI" id="CHEBI:15378"/>
        <dbReference type="ChEBI" id="CHEBI:16526"/>
        <dbReference type="ChEBI" id="CHEBI:57287"/>
        <dbReference type="ChEBI" id="CHEBI:57384"/>
        <dbReference type="ChEBI" id="CHEBI:90725"/>
        <dbReference type="ChEBI" id="CHEBI:90736"/>
        <dbReference type="EC" id="2.3.1.199"/>
    </reaction>
</comment>
<dbReference type="GO" id="GO:0034626">
    <property type="term" value="P:fatty acid elongation, polyunsaturated fatty acid"/>
    <property type="evidence" value="ECO:0007669"/>
    <property type="project" value="TreeGrafter"/>
</dbReference>
<dbReference type="HOGENOM" id="CLU_048483_5_2_1"/>
<gene>
    <name evidence="11" type="ORF">CAPTEDRAFT_51009</name>
</gene>
<comment type="subcellular location">
    <subcellularLocation>
        <location evidence="1">Membrane</location>
        <topology evidence="1">Multi-pass membrane protein</topology>
    </subcellularLocation>
</comment>
<feature type="non-terminal residue" evidence="11">
    <location>
        <position position="1"/>
    </location>
</feature>
<dbReference type="EMBL" id="KB311043">
    <property type="protein sequence ID" value="ELT90168.1"/>
    <property type="molecule type" value="Genomic_DNA"/>
</dbReference>
<dbReference type="GO" id="GO:0034625">
    <property type="term" value="P:fatty acid elongation, monounsaturated fatty acid"/>
    <property type="evidence" value="ECO:0007669"/>
    <property type="project" value="TreeGrafter"/>
</dbReference>
<keyword evidence="3 10" id="KW-0808">Transferase</keyword>
<comment type="caution">
    <text evidence="10">Lacks conserved residue(s) required for the propagation of feature annotation.</text>
</comment>
<evidence type="ECO:0000313" key="11">
    <source>
        <dbReference type="EMBL" id="ELT90168.1"/>
    </source>
</evidence>
<comment type="similarity">
    <text evidence="10">Belongs to the ELO family.</text>
</comment>
<keyword evidence="5 10" id="KW-0276">Fatty acid metabolism</keyword>
<evidence type="ECO:0000313" key="13">
    <source>
        <dbReference type="Proteomes" id="UP000014760"/>
    </source>
</evidence>
<dbReference type="GO" id="GO:0030148">
    <property type="term" value="P:sphingolipid biosynthetic process"/>
    <property type="evidence" value="ECO:0007669"/>
    <property type="project" value="TreeGrafter"/>
</dbReference>
<evidence type="ECO:0000256" key="9">
    <source>
        <dbReference type="ARBA" id="ARBA00023160"/>
    </source>
</evidence>
<feature type="non-terminal residue" evidence="11">
    <location>
        <position position="92"/>
    </location>
</feature>
<sequence>SDPRTQGWLLISSPWAMLTIVALYLFVVRHGPQWMQNRQPFSLNKVLIVYNAALVVLSIYMFWEFFASSLLEQDFNVVCQPVDYTLRPGAVR</sequence>
<dbReference type="EMBL" id="AMQN01032109">
    <property type="status" value="NOT_ANNOTATED_CDS"/>
    <property type="molecule type" value="Genomic_DNA"/>
</dbReference>
<evidence type="ECO:0000256" key="8">
    <source>
        <dbReference type="ARBA" id="ARBA00023136"/>
    </source>
</evidence>
<dbReference type="Pfam" id="PF01151">
    <property type="entry name" value="ELO"/>
    <property type="match status" value="1"/>
</dbReference>
<evidence type="ECO:0000313" key="12">
    <source>
        <dbReference type="EnsemblMetazoa" id="CapteP51009"/>
    </source>
</evidence>
<dbReference type="EnsemblMetazoa" id="CapteT51009">
    <property type="protein sequence ID" value="CapteP51009"/>
    <property type="gene ID" value="CapteG51009"/>
</dbReference>
<dbReference type="OMA" id="FQMVFSA"/>
<protein>
    <recommendedName>
        <fullName evidence="10">Elongation of very long chain fatty acids protein</fullName>
        <ecNumber evidence="10">2.3.1.199</ecNumber>
    </recommendedName>
    <alternativeName>
        <fullName evidence="10">Very-long-chain 3-oxoacyl-CoA synthase</fullName>
    </alternativeName>
</protein>
<dbReference type="AlphaFoldDB" id="R7T8U9"/>
<dbReference type="Proteomes" id="UP000014760">
    <property type="component" value="Unassembled WGS sequence"/>
</dbReference>
<dbReference type="EC" id="2.3.1.199" evidence="10"/>
<evidence type="ECO:0000256" key="2">
    <source>
        <dbReference type="ARBA" id="ARBA00022516"/>
    </source>
</evidence>
<dbReference type="GO" id="GO:0005789">
    <property type="term" value="C:endoplasmic reticulum membrane"/>
    <property type="evidence" value="ECO:0007669"/>
    <property type="project" value="TreeGrafter"/>
</dbReference>
<dbReference type="InterPro" id="IPR002076">
    <property type="entry name" value="ELO_fam"/>
</dbReference>
<evidence type="ECO:0000256" key="1">
    <source>
        <dbReference type="ARBA" id="ARBA00004141"/>
    </source>
</evidence>
<evidence type="ECO:0000256" key="5">
    <source>
        <dbReference type="ARBA" id="ARBA00022832"/>
    </source>
</evidence>
<name>R7T8U9_CAPTE</name>
<accession>R7T8U9</accession>
<keyword evidence="7 10" id="KW-0443">Lipid metabolism</keyword>
<proteinExistence type="inferred from homology"/>
<keyword evidence="6 10" id="KW-1133">Transmembrane helix</keyword>
<keyword evidence="8 10" id="KW-0472">Membrane</keyword>
<feature type="transmembrane region" description="Helical" evidence="10">
    <location>
        <begin position="47"/>
        <end position="66"/>
    </location>
</feature>
<evidence type="ECO:0000256" key="10">
    <source>
        <dbReference type="RuleBase" id="RU361115"/>
    </source>
</evidence>
<dbReference type="GO" id="GO:0009922">
    <property type="term" value="F:fatty acid elongase activity"/>
    <property type="evidence" value="ECO:0007669"/>
    <property type="project" value="UniProtKB-EC"/>
</dbReference>
<keyword evidence="9 10" id="KW-0275">Fatty acid biosynthesis</keyword>
<dbReference type="PANTHER" id="PTHR11157">
    <property type="entry name" value="FATTY ACID ACYL TRANSFERASE-RELATED"/>
    <property type="match status" value="1"/>
</dbReference>
<keyword evidence="4 10" id="KW-0812">Transmembrane</keyword>
<organism evidence="11">
    <name type="scientific">Capitella teleta</name>
    <name type="common">Polychaete worm</name>
    <dbReference type="NCBI Taxonomy" id="283909"/>
    <lineage>
        <taxon>Eukaryota</taxon>
        <taxon>Metazoa</taxon>
        <taxon>Spiralia</taxon>
        <taxon>Lophotrochozoa</taxon>
        <taxon>Annelida</taxon>
        <taxon>Polychaeta</taxon>
        <taxon>Sedentaria</taxon>
        <taxon>Scolecida</taxon>
        <taxon>Capitellidae</taxon>
        <taxon>Capitella</taxon>
    </lineage>
</organism>
<reference evidence="12" key="3">
    <citation type="submission" date="2015-06" db="UniProtKB">
        <authorList>
            <consortium name="EnsemblMetazoa"/>
        </authorList>
    </citation>
    <scope>IDENTIFICATION</scope>
</reference>
<evidence type="ECO:0000256" key="7">
    <source>
        <dbReference type="ARBA" id="ARBA00023098"/>
    </source>
</evidence>
<dbReference type="GO" id="GO:0019367">
    <property type="term" value="P:fatty acid elongation, saturated fatty acid"/>
    <property type="evidence" value="ECO:0007669"/>
    <property type="project" value="TreeGrafter"/>
</dbReference>